<gene>
    <name evidence="1" type="ORF">LGQ03_12195</name>
</gene>
<proteinExistence type="predicted"/>
<dbReference type="RefSeq" id="WP_226748630.1">
    <property type="nucleotide sequence ID" value="NZ_JAJATZ010000005.1"/>
</dbReference>
<reference evidence="1" key="1">
    <citation type="submission" date="2021-10" db="EMBL/GenBank/DDBJ databases">
        <title>Loktanella gaetbuli sp. nov., isolated from a tidal flat.</title>
        <authorList>
            <person name="Park S."/>
            <person name="Yoon J.-H."/>
        </authorList>
    </citation>
    <scope>NUCLEOTIDE SEQUENCE</scope>
    <source>
        <strain evidence="1">TSTF-M6</strain>
    </source>
</reference>
<keyword evidence="2" id="KW-1185">Reference proteome</keyword>
<protein>
    <submittedName>
        <fullName evidence="1">Uncharacterized protein</fullName>
    </submittedName>
</protein>
<dbReference type="EMBL" id="JAJATZ010000005">
    <property type="protein sequence ID" value="MCB5200001.1"/>
    <property type="molecule type" value="Genomic_DNA"/>
</dbReference>
<comment type="caution">
    <text evidence="1">The sequence shown here is derived from an EMBL/GenBank/DDBJ whole genome shotgun (WGS) entry which is preliminary data.</text>
</comment>
<dbReference type="Proteomes" id="UP001138961">
    <property type="component" value="Unassembled WGS sequence"/>
</dbReference>
<evidence type="ECO:0000313" key="1">
    <source>
        <dbReference type="EMBL" id="MCB5200001.1"/>
    </source>
</evidence>
<name>A0ABS8BX29_9RHOB</name>
<accession>A0ABS8BX29</accession>
<organism evidence="1 2">
    <name type="scientific">Loktanella gaetbuli</name>
    <dbReference type="NCBI Taxonomy" id="2881335"/>
    <lineage>
        <taxon>Bacteria</taxon>
        <taxon>Pseudomonadati</taxon>
        <taxon>Pseudomonadota</taxon>
        <taxon>Alphaproteobacteria</taxon>
        <taxon>Rhodobacterales</taxon>
        <taxon>Roseobacteraceae</taxon>
        <taxon>Loktanella</taxon>
    </lineage>
</organism>
<evidence type="ECO:0000313" key="2">
    <source>
        <dbReference type="Proteomes" id="UP001138961"/>
    </source>
</evidence>
<sequence length="232" mass="25261">MTRVLILGSGPDVAEAADWARAPFDVIVAINNAWRVRDDWDVHIFPTDFPVDRRPRDMQHDQQSVQADDYVPVQNTYGGFVYAGGTMAFTAGYWALGALRPSLMAFAGCNMVYPASGATHFYGTGTADPLRPDVTLRSLPAKSARLHVHAARQGCTCVTVTGEDSVLIFPRATPDALPAAPAPFDAGLAAQADAMEARLDYVVPSGKYWKQEYRFDPAQIDALDALWLRAVS</sequence>